<gene>
    <name evidence="8" type="ORF">CVLEPA_LOCUS2344</name>
</gene>
<evidence type="ECO:0000313" key="8">
    <source>
        <dbReference type="EMBL" id="CAK8672646.1"/>
    </source>
</evidence>
<comment type="subcellular location">
    <subcellularLocation>
        <location evidence="1">Mitochondrion</location>
    </subcellularLocation>
</comment>
<dbReference type="CDD" id="cd23701">
    <property type="entry name" value="At1g26750"/>
    <property type="match status" value="1"/>
</dbReference>
<evidence type="ECO:0000259" key="7">
    <source>
        <dbReference type="Pfam" id="PF10484"/>
    </source>
</evidence>
<reference evidence="8 9" key="1">
    <citation type="submission" date="2024-02" db="EMBL/GenBank/DDBJ databases">
        <authorList>
            <person name="Daric V."/>
            <person name="Darras S."/>
        </authorList>
    </citation>
    <scope>NUCLEOTIDE SEQUENCE [LARGE SCALE GENOMIC DNA]</scope>
</reference>
<name>A0ABP0EZT7_CLALP</name>
<keyword evidence="3" id="KW-0689">Ribosomal protein</keyword>
<evidence type="ECO:0000256" key="2">
    <source>
        <dbReference type="ARBA" id="ARBA00009864"/>
    </source>
</evidence>
<dbReference type="InterPro" id="IPR023611">
    <property type="entry name" value="mS23_dom_met"/>
</dbReference>
<organism evidence="8 9">
    <name type="scientific">Clavelina lepadiformis</name>
    <name type="common">Light-bulb sea squirt</name>
    <name type="synonym">Ascidia lepadiformis</name>
    <dbReference type="NCBI Taxonomy" id="159417"/>
    <lineage>
        <taxon>Eukaryota</taxon>
        <taxon>Metazoa</taxon>
        <taxon>Chordata</taxon>
        <taxon>Tunicata</taxon>
        <taxon>Ascidiacea</taxon>
        <taxon>Aplousobranchia</taxon>
        <taxon>Clavelinidae</taxon>
        <taxon>Clavelina</taxon>
    </lineage>
</organism>
<proteinExistence type="inferred from homology"/>
<keyword evidence="9" id="KW-1185">Reference proteome</keyword>
<dbReference type="EMBL" id="CAWYQH010000001">
    <property type="protein sequence ID" value="CAK8672646.1"/>
    <property type="molecule type" value="Genomic_DNA"/>
</dbReference>
<accession>A0ABP0EZT7</accession>
<sequence>MSTVGIRLHRSGSIYSRIRDLLKTDVIERDNRPLWYDVYEAFPPIREPVYVPDMKLDEFGLSIAKDDVRPILYEEDWVRATYSLHYSKVSHNNLKDVTSMFIDKKYPCVCSTLKFVEQYQEFKNKDSSKEEIFAKTLDYFGKIDLQK</sequence>
<dbReference type="InterPro" id="IPR059242">
    <property type="entry name" value="mS23_dom"/>
</dbReference>
<keyword evidence="5" id="KW-0687">Ribonucleoprotein</keyword>
<feature type="domain" description="Small ribosomal subunit protein mS23 conserved" evidence="7">
    <location>
        <begin position="6"/>
        <end position="139"/>
    </location>
</feature>
<dbReference type="PANTHER" id="PTHR15925">
    <property type="entry name" value="MITOCHONDRIAL RIBOSOMAL PROTEIN S23"/>
    <property type="match status" value="1"/>
</dbReference>
<dbReference type="PANTHER" id="PTHR15925:SF2">
    <property type="entry name" value="SMALL RIBOSOMAL SUBUNIT PROTEIN MS23"/>
    <property type="match status" value="1"/>
</dbReference>
<evidence type="ECO:0000313" key="9">
    <source>
        <dbReference type="Proteomes" id="UP001642483"/>
    </source>
</evidence>
<evidence type="ECO:0000256" key="6">
    <source>
        <dbReference type="ARBA" id="ARBA00035137"/>
    </source>
</evidence>
<dbReference type="Pfam" id="PF10484">
    <property type="entry name" value="MRP-S23"/>
    <property type="match status" value="1"/>
</dbReference>
<protein>
    <recommendedName>
        <fullName evidence="6">Small ribosomal subunit protein mS23</fullName>
    </recommendedName>
</protein>
<evidence type="ECO:0000256" key="4">
    <source>
        <dbReference type="ARBA" id="ARBA00023128"/>
    </source>
</evidence>
<comment type="similarity">
    <text evidence="2">Belongs to the mitochondrion-specific ribosomal protein mS23 family.</text>
</comment>
<dbReference type="InterPro" id="IPR019520">
    <property type="entry name" value="Ribosomal_mS23_met"/>
</dbReference>
<keyword evidence="4" id="KW-0496">Mitochondrion</keyword>
<comment type="caution">
    <text evidence="8">The sequence shown here is derived from an EMBL/GenBank/DDBJ whole genome shotgun (WGS) entry which is preliminary data.</text>
</comment>
<dbReference type="Proteomes" id="UP001642483">
    <property type="component" value="Unassembled WGS sequence"/>
</dbReference>
<evidence type="ECO:0000256" key="3">
    <source>
        <dbReference type="ARBA" id="ARBA00022980"/>
    </source>
</evidence>
<evidence type="ECO:0000256" key="5">
    <source>
        <dbReference type="ARBA" id="ARBA00023274"/>
    </source>
</evidence>
<evidence type="ECO:0000256" key="1">
    <source>
        <dbReference type="ARBA" id="ARBA00004173"/>
    </source>
</evidence>